<dbReference type="RefSeq" id="WP_344086467.1">
    <property type="nucleotide sequence ID" value="NZ_BAAALS010000030.1"/>
</dbReference>
<dbReference type="Proteomes" id="UP001500655">
    <property type="component" value="Unassembled WGS sequence"/>
</dbReference>
<reference evidence="2" key="1">
    <citation type="journal article" date="2019" name="Int. J. Syst. Evol. Microbiol.">
        <title>The Global Catalogue of Microorganisms (GCM) 10K type strain sequencing project: providing services to taxonomists for standard genome sequencing and annotation.</title>
        <authorList>
            <consortium name="The Broad Institute Genomics Platform"/>
            <consortium name="The Broad Institute Genome Sequencing Center for Infectious Disease"/>
            <person name="Wu L."/>
            <person name="Ma J."/>
        </authorList>
    </citation>
    <scope>NUCLEOTIDE SEQUENCE [LARGE SCALE GENOMIC DNA]</scope>
    <source>
        <strain evidence="2">JCM 13249</strain>
    </source>
</reference>
<dbReference type="EMBL" id="BAAALS010000030">
    <property type="protein sequence ID" value="GAA1771336.1"/>
    <property type="molecule type" value="Genomic_DNA"/>
</dbReference>
<gene>
    <name evidence="1" type="ORF">GCM10009681_48470</name>
</gene>
<accession>A0ABP4X690</accession>
<name>A0ABP4X690_9ACTN</name>
<comment type="caution">
    <text evidence="1">The sequence shown here is derived from an EMBL/GenBank/DDBJ whole genome shotgun (WGS) entry which is preliminary data.</text>
</comment>
<proteinExistence type="predicted"/>
<keyword evidence="2" id="KW-1185">Reference proteome</keyword>
<evidence type="ECO:0000313" key="1">
    <source>
        <dbReference type="EMBL" id="GAA1771336.1"/>
    </source>
</evidence>
<organism evidence="1 2">
    <name type="scientific">Luedemannella helvata</name>
    <dbReference type="NCBI Taxonomy" id="349315"/>
    <lineage>
        <taxon>Bacteria</taxon>
        <taxon>Bacillati</taxon>
        <taxon>Actinomycetota</taxon>
        <taxon>Actinomycetes</taxon>
        <taxon>Micromonosporales</taxon>
        <taxon>Micromonosporaceae</taxon>
        <taxon>Luedemannella</taxon>
    </lineage>
</organism>
<sequence length="471" mass="48003">MLATNLTALTGADIPGVADADDLVAGLDTALAHGLGRVDDERAAALAAFAGAFAGSPLGDPLTEAVGKVVAGSVGDEHLAALAGGRAALLGAAHDALRGHLDAALGRTRQAWQPPAGASAAPGGLDNLLAGTRSWLRELVITGWRGVDHDIVSTAGQVISALLAVPAARRLAVLLDGLAAELRVASPVSTMPHVPLRRWGDLWSRATLLAHDAGWAATPDPVATVSGRLLVLGVDVHEHSTAVQAQVHGVLEVAGTEPRLVRASVGATKTDTIVGPAVWRLFGDAPVLKAALADRRVLELTDVPLLASGDLLWRDGQARAGEPADPFATARVLLAGAVAPAVPPLDRHPVALAEPVLLEGYRAEATEAGGLAFDLGGARVAVAVDRLPSCGPLTADLVAASSACLGLLRWDAGAWSLQPLAVQAIVKKKPVGAHNGDWAEGVTDAKAAKAYAAAGDSFSVLRERAGRLLRT</sequence>
<protein>
    <submittedName>
        <fullName evidence="1">Uncharacterized protein</fullName>
    </submittedName>
</protein>
<evidence type="ECO:0000313" key="2">
    <source>
        <dbReference type="Proteomes" id="UP001500655"/>
    </source>
</evidence>